<dbReference type="AlphaFoldDB" id="A0A9W6ZZX8"/>
<keyword evidence="2" id="KW-1185">Reference proteome</keyword>
<proteinExistence type="predicted"/>
<dbReference type="EMBL" id="BRXW01000509">
    <property type="protein sequence ID" value="GMH61486.1"/>
    <property type="molecule type" value="Genomic_DNA"/>
</dbReference>
<dbReference type="Proteomes" id="UP001165122">
    <property type="component" value="Unassembled WGS sequence"/>
</dbReference>
<evidence type="ECO:0000313" key="2">
    <source>
        <dbReference type="Proteomes" id="UP001165122"/>
    </source>
</evidence>
<comment type="caution">
    <text evidence="1">The sequence shown here is derived from an EMBL/GenBank/DDBJ whole genome shotgun (WGS) entry which is preliminary data.</text>
</comment>
<protein>
    <submittedName>
        <fullName evidence="1">Uncharacterized protein</fullName>
    </submittedName>
</protein>
<accession>A0A9W6ZZX8</accession>
<name>A0A9W6ZZX8_9STRA</name>
<sequence length="231" mass="24734">MTSRLIVGVGAAAAAVSAAVVYKAIFAGDKNLERARTLWAELMPVAAVSFSWMGGNSPNYQAKAATGETYMLKITAVDSSSELLATMLGASRVALDAALAPHKTRWLQICTRLVGEVGLGLKLLAANESAIVLEFVKGKVLGPAGSVDTWFQNNPEAHVRLGRFYAKLGKIDVFTDAEAAEIAPEALTNHPYNFKDPVQALLGLPEARCGWPNVKEVKQAVLRELQRSCHS</sequence>
<organism evidence="1 2">
    <name type="scientific">Triparma laevis f. longispina</name>
    <dbReference type="NCBI Taxonomy" id="1714387"/>
    <lineage>
        <taxon>Eukaryota</taxon>
        <taxon>Sar</taxon>
        <taxon>Stramenopiles</taxon>
        <taxon>Ochrophyta</taxon>
        <taxon>Bolidophyceae</taxon>
        <taxon>Parmales</taxon>
        <taxon>Triparmaceae</taxon>
        <taxon>Triparma</taxon>
    </lineage>
</organism>
<reference evidence="2" key="1">
    <citation type="journal article" date="2023" name="Commun. Biol.">
        <title>Genome analysis of Parmales, the sister group of diatoms, reveals the evolutionary specialization of diatoms from phago-mixotrophs to photoautotrophs.</title>
        <authorList>
            <person name="Ban H."/>
            <person name="Sato S."/>
            <person name="Yoshikawa S."/>
            <person name="Yamada K."/>
            <person name="Nakamura Y."/>
            <person name="Ichinomiya M."/>
            <person name="Sato N."/>
            <person name="Blanc-Mathieu R."/>
            <person name="Endo H."/>
            <person name="Kuwata A."/>
            <person name="Ogata H."/>
        </authorList>
    </citation>
    <scope>NUCLEOTIDE SEQUENCE [LARGE SCALE GENOMIC DNA]</scope>
    <source>
        <strain evidence="2">NIES 3700</strain>
    </source>
</reference>
<evidence type="ECO:0000313" key="1">
    <source>
        <dbReference type="EMBL" id="GMH61486.1"/>
    </source>
</evidence>
<gene>
    <name evidence="1" type="ORF">TrLO_g13375</name>
</gene>